<dbReference type="Gramene" id="Psat03G0221300-T1">
    <property type="protein sequence ID" value="KAI5426693.1"/>
    <property type="gene ID" value="KIW84_032213"/>
</dbReference>
<dbReference type="AlphaFoldDB" id="A0A9D4XUP1"/>
<evidence type="ECO:0000256" key="1">
    <source>
        <dbReference type="SAM" id="Coils"/>
    </source>
</evidence>
<organism evidence="2 3">
    <name type="scientific">Pisum sativum</name>
    <name type="common">Garden pea</name>
    <name type="synonym">Lathyrus oleraceus</name>
    <dbReference type="NCBI Taxonomy" id="3888"/>
    <lineage>
        <taxon>Eukaryota</taxon>
        <taxon>Viridiplantae</taxon>
        <taxon>Streptophyta</taxon>
        <taxon>Embryophyta</taxon>
        <taxon>Tracheophyta</taxon>
        <taxon>Spermatophyta</taxon>
        <taxon>Magnoliopsida</taxon>
        <taxon>eudicotyledons</taxon>
        <taxon>Gunneridae</taxon>
        <taxon>Pentapetalae</taxon>
        <taxon>rosids</taxon>
        <taxon>fabids</taxon>
        <taxon>Fabales</taxon>
        <taxon>Fabaceae</taxon>
        <taxon>Papilionoideae</taxon>
        <taxon>50 kb inversion clade</taxon>
        <taxon>NPAAA clade</taxon>
        <taxon>Hologalegina</taxon>
        <taxon>IRL clade</taxon>
        <taxon>Fabeae</taxon>
        <taxon>Lathyrus</taxon>
    </lineage>
</organism>
<proteinExistence type="predicted"/>
<dbReference type="EMBL" id="JAMSHJ010000003">
    <property type="protein sequence ID" value="KAI5426693.1"/>
    <property type="molecule type" value="Genomic_DNA"/>
</dbReference>
<name>A0A9D4XUP1_PEA</name>
<gene>
    <name evidence="2" type="ORF">KIW84_032213</name>
</gene>
<dbReference type="PANTHER" id="PTHR38936:SF1">
    <property type="entry name" value="DUF641 DOMAIN-CONTAINING PROTEIN"/>
    <property type="match status" value="1"/>
</dbReference>
<protein>
    <submittedName>
        <fullName evidence="2">Uncharacterized protein</fullName>
    </submittedName>
</protein>
<comment type="caution">
    <text evidence="2">The sequence shown here is derived from an EMBL/GenBank/DDBJ whole genome shotgun (WGS) entry which is preliminary data.</text>
</comment>
<evidence type="ECO:0000313" key="3">
    <source>
        <dbReference type="Proteomes" id="UP001058974"/>
    </source>
</evidence>
<keyword evidence="1" id="KW-0175">Coiled coil</keyword>
<reference evidence="2 3" key="1">
    <citation type="journal article" date="2022" name="Nat. Genet.">
        <title>Improved pea reference genome and pan-genome highlight genomic features and evolutionary characteristics.</title>
        <authorList>
            <person name="Yang T."/>
            <person name="Liu R."/>
            <person name="Luo Y."/>
            <person name="Hu S."/>
            <person name="Wang D."/>
            <person name="Wang C."/>
            <person name="Pandey M.K."/>
            <person name="Ge S."/>
            <person name="Xu Q."/>
            <person name="Li N."/>
            <person name="Li G."/>
            <person name="Huang Y."/>
            <person name="Saxena R.K."/>
            <person name="Ji Y."/>
            <person name="Li M."/>
            <person name="Yan X."/>
            <person name="He Y."/>
            <person name="Liu Y."/>
            <person name="Wang X."/>
            <person name="Xiang C."/>
            <person name="Varshney R.K."/>
            <person name="Ding H."/>
            <person name="Gao S."/>
            <person name="Zong X."/>
        </authorList>
    </citation>
    <scope>NUCLEOTIDE SEQUENCE [LARGE SCALE GENOMIC DNA]</scope>
    <source>
        <strain evidence="2 3">cv. Zhongwan 6</strain>
    </source>
</reference>
<accession>A0A9D4XUP1</accession>
<dbReference type="PANTHER" id="PTHR38936">
    <property type="entry name" value="TITIN-LIKE ISOFORM X2"/>
    <property type="match status" value="1"/>
</dbReference>
<evidence type="ECO:0000313" key="2">
    <source>
        <dbReference type="EMBL" id="KAI5426693.1"/>
    </source>
</evidence>
<sequence>MGMEVAHRKNSLIRKDSVLSFQFQLAAGLEFPDVVFESYLFPYYCLFLFPQSENALPPRRYAQGSSENINQTKELGSQSMSSPPKRLSQSVTDVETNLVRKAPHGQINLVGKHQKKYATLSRKKFKYHHGASVRRSERIKSGVAKSPNPKQGAECIVDVTVSDSEVDEPETQAEQVLRQTKSTVTQIELVQVLPQENTQIEHVLPQPNARTEQALPESQPAENLSKKGLDEKVEYALQEIDALYKIIEVLKSKVDGNDGNANSCEAPSTAAPISYRTMYIDSQKKIEALSNENQQLKEQLENALGKVEMYEKENGVLSELLDKMKDTVNQQLSNVAKTTEAAVFASTQEIDNAYSASAAKRKRTEG</sequence>
<keyword evidence="3" id="KW-1185">Reference proteome</keyword>
<dbReference type="Proteomes" id="UP001058974">
    <property type="component" value="Chromosome 3"/>
</dbReference>
<feature type="coiled-coil region" evidence="1">
    <location>
        <begin position="279"/>
        <end position="313"/>
    </location>
</feature>